<feature type="non-terminal residue" evidence="1">
    <location>
        <position position="123"/>
    </location>
</feature>
<dbReference type="InterPro" id="IPR046427">
    <property type="entry name" value="Legumain_prodom_sf"/>
</dbReference>
<feature type="non-terminal residue" evidence="1">
    <location>
        <position position="1"/>
    </location>
</feature>
<gene>
    <name evidence="1" type="ORF">QQF64_018471</name>
</gene>
<dbReference type="Proteomes" id="UP001558613">
    <property type="component" value="Unassembled WGS sequence"/>
</dbReference>
<proteinExistence type="predicted"/>
<comment type="caution">
    <text evidence="1">The sequence shown here is derived from an EMBL/GenBank/DDBJ whole genome shotgun (WGS) entry which is preliminary data.</text>
</comment>
<accession>A0ABR3LE89</accession>
<keyword evidence="2" id="KW-1185">Reference proteome</keyword>
<name>A0ABR3LE89_9TELE</name>
<dbReference type="InterPro" id="IPR048501">
    <property type="entry name" value="Legum_prodom"/>
</dbReference>
<reference evidence="1 2" key="1">
    <citation type="submission" date="2023-09" db="EMBL/GenBank/DDBJ databases">
        <authorList>
            <person name="Wang M."/>
        </authorList>
    </citation>
    <scope>NUCLEOTIDE SEQUENCE [LARGE SCALE GENOMIC DNA]</scope>
    <source>
        <strain evidence="1">GT-2023</strain>
        <tissue evidence="1">Liver</tissue>
    </source>
</reference>
<evidence type="ECO:0000313" key="2">
    <source>
        <dbReference type="Proteomes" id="UP001558613"/>
    </source>
</evidence>
<dbReference type="Gene3D" id="1.10.132.130">
    <property type="match status" value="1"/>
</dbReference>
<organism evidence="1 2">
    <name type="scientific">Cirrhinus molitorella</name>
    <name type="common">mud carp</name>
    <dbReference type="NCBI Taxonomy" id="172907"/>
    <lineage>
        <taxon>Eukaryota</taxon>
        <taxon>Metazoa</taxon>
        <taxon>Chordata</taxon>
        <taxon>Craniata</taxon>
        <taxon>Vertebrata</taxon>
        <taxon>Euteleostomi</taxon>
        <taxon>Actinopterygii</taxon>
        <taxon>Neopterygii</taxon>
        <taxon>Teleostei</taxon>
        <taxon>Ostariophysi</taxon>
        <taxon>Cypriniformes</taxon>
        <taxon>Cyprinidae</taxon>
        <taxon>Labeoninae</taxon>
        <taxon>Labeonini</taxon>
        <taxon>Cirrhinus</taxon>
    </lineage>
</organism>
<sequence length="123" mass="14672">TLGEHPISLFVNNTPQRVWNESGDMRLKLTHLTSNHEVPFKILEHQIKTETDEDKRKDLYRKHAALYQTKAKIEDTVEAIIQHFPGFERKDDLDEDYSQMDLHALKTVVEYFRTTCFDWHEEE</sequence>
<dbReference type="CDD" id="cd21115">
    <property type="entry name" value="legumain_C"/>
    <property type="match status" value="1"/>
</dbReference>
<protein>
    <submittedName>
        <fullName evidence="1">Uncharacterized protein</fullName>
    </submittedName>
</protein>
<evidence type="ECO:0000313" key="1">
    <source>
        <dbReference type="EMBL" id="KAL1250675.1"/>
    </source>
</evidence>
<dbReference type="EMBL" id="JAYMGO010000022">
    <property type="protein sequence ID" value="KAL1250675.1"/>
    <property type="molecule type" value="Genomic_DNA"/>
</dbReference>